<dbReference type="RefSeq" id="WP_048859518.1">
    <property type="nucleotide sequence ID" value="NZ_BANB01000001.1"/>
</dbReference>
<evidence type="ECO:0000256" key="1">
    <source>
        <dbReference type="SAM" id="SignalP"/>
    </source>
</evidence>
<dbReference type="Gene3D" id="2.60.40.2470">
    <property type="entry name" value="SoxY domain"/>
    <property type="match status" value="1"/>
</dbReference>
<dbReference type="OrthoDB" id="8538315at2"/>
<evidence type="ECO:0008006" key="6">
    <source>
        <dbReference type="Google" id="ProtNLM"/>
    </source>
</evidence>
<evidence type="ECO:0000259" key="3">
    <source>
        <dbReference type="Pfam" id="PF13501"/>
    </source>
</evidence>
<name>A0A0D6P368_9PROT</name>
<dbReference type="AlphaFoldDB" id="A0A0D6P368"/>
<evidence type="ECO:0000313" key="4">
    <source>
        <dbReference type="EMBL" id="GAN75781.1"/>
    </source>
</evidence>
<dbReference type="InterPro" id="IPR013783">
    <property type="entry name" value="Ig-like_fold"/>
</dbReference>
<organism evidence="4 5">
    <name type="scientific">Acidisphaera rubrifaciens HS-AP3</name>
    <dbReference type="NCBI Taxonomy" id="1231350"/>
    <lineage>
        <taxon>Bacteria</taxon>
        <taxon>Pseudomonadati</taxon>
        <taxon>Pseudomonadota</taxon>
        <taxon>Alphaproteobacteria</taxon>
        <taxon>Acetobacterales</taxon>
        <taxon>Acetobacteraceae</taxon>
        <taxon>Acidisphaera</taxon>
    </lineage>
</organism>
<evidence type="ECO:0000313" key="5">
    <source>
        <dbReference type="Proteomes" id="UP000032680"/>
    </source>
</evidence>
<feature type="domain" description="Ig-like SoxY" evidence="3">
    <location>
        <begin position="42"/>
        <end position="149"/>
    </location>
</feature>
<dbReference type="EMBL" id="BANB01000001">
    <property type="protein sequence ID" value="GAN75781.1"/>
    <property type="molecule type" value="Genomic_DNA"/>
</dbReference>
<dbReference type="Gene3D" id="2.60.40.10">
    <property type="entry name" value="Immunoglobulins"/>
    <property type="match status" value="1"/>
</dbReference>
<sequence>MAAFRPVLAAVACAGALLAAAPPARAQTAANDERWDTLRPAIFPGKTIGDGSAVLAIDAPERAQDAALVPISIHILPGAEAAHVRRITVVVDANPSPLAAAFTLGRDAGITDIATRIRVDDYTYVHAVAEMDDGTLLAARRFVKAAGGCSAPATSEVSDGRMIGQIRVRPMPAQSEDAPGLREVKVLVNHPNYSGMQMNQVTRLYTPAYFINQVTVSQGGRELIGVESGISIAENPEYRFDFRDDGAPLHVLVHDSENKTYFKDYTLPPPA</sequence>
<feature type="domain" description="Sulphur oxidation protein SoxZ" evidence="2">
    <location>
        <begin position="179"/>
        <end position="261"/>
    </location>
</feature>
<feature type="signal peptide" evidence="1">
    <location>
        <begin position="1"/>
        <end position="26"/>
    </location>
</feature>
<dbReference type="InterPro" id="IPR032711">
    <property type="entry name" value="SoxY"/>
</dbReference>
<dbReference type="InterPro" id="IPR014756">
    <property type="entry name" value="Ig_E-set"/>
</dbReference>
<evidence type="ECO:0000259" key="2">
    <source>
        <dbReference type="Pfam" id="PF08770"/>
    </source>
</evidence>
<feature type="chain" id="PRO_5002309842" description="Quinoprotein dehydrogenase-associated SoxYZ-like carrier" evidence="1">
    <location>
        <begin position="27"/>
        <end position="271"/>
    </location>
</feature>
<protein>
    <recommendedName>
        <fullName evidence="6">Quinoprotein dehydrogenase-associated SoxYZ-like carrier</fullName>
    </recommendedName>
</protein>
<dbReference type="SUPFAM" id="SSF81296">
    <property type="entry name" value="E set domains"/>
    <property type="match status" value="1"/>
</dbReference>
<accession>A0A0D6P368</accession>
<dbReference type="InterPro" id="IPR030831">
    <property type="entry name" value="Fuse-rel_SoxYZ"/>
</dbReference>
<dbReference type="Pfam" id="PF08770">
    <property type="entry name" value="SoxZ"/>
    <property type="match status" value="1"/>
</dbReference>
<dbReference type="InterPro" id="IPR014880">
    <property type="entry name" value="SoxZ_dom"/>
</dbReference>
<proteinExistence type="predicted"/>
<reference evidence="4 5" key="1">
    <citation type="submission" date="2012-11" db="EMBL/GenBank/DDBJ databases">
        <title>Whole genome sequence of Acidisphaera rubrifaciens HS-AP3.</title>
        <authorList>
            <person name="Azuma Y."/>
            <person name="Higashiura N."/>
            <person name="Hirakawa H."/>
            <person name="Matsushita K."/>
        </authorList>
    </citation>
    <scope>NUCLEOTIDE SEQUENCE [LARGE SCALE GENOMIC DNA]</scope>
    <source>
        <strain evidence="4 5">HS-AP3</strain>
    </source>
</reference>
<dbReference type="InterPro" id="IPR038162">
    <property type="entry name" value="SoxY_sf"/>
</dbReference>
<dbReference type="NCBIfam" id="TIGR04557">
    <property type="entry name" value="fuse_rel_SoxYZ"/>
    <property type="match status" value="1"/>
</dbReference>
<dbReference type="Proteomes" id="UP000032680">
    <property type="component" value="Unassembled WGS sequence"/>
</dbReference>
<gene>
    <name evidence="4" type="ORF">Asru_0001_02</name>
</gene>
<keyword evidence="5" id="KW-1185">Reference proteome</keyword>
<comment type="caution">
    <text evidence="4">The sequence shown here is derived from an EMBL/GenBank/DDBJ whole genome shotgun (WGS) entry which is preliminary data.</text>
</comment>
<keyword evidence="1" id="KW-0732">Signal</keyword>
<dbReference type="Pfam" id="PF13501">
    <property type="entry name" value="SoxY"/>
    <property type="match status" value="1"/>
</dbReference>